<protein>
    <submittedName>
        <fullName evidence="2">PhnA protein</fullName>
    </submittedName>
</protein>
<keyword evidence="3" id="KW-1185">Reference proteome</keyword>
<name>A0A8J2XNC7_9GAMM</name>
<dbReference type="PANTHER" id="PTHR30305:SF3">
    <property type="entry name" value="PROTEIN YJDM"/>
    <property type="match status" value="1"/>
</dbReference>
<dbReference type="OrthoDB" id="9810131at2"/>
<evidence type="ECO:0000313" key="3">
    <source>
        <dbReference type="Proteomes" id="UP000619743"/>
    </source>
</evidence>
<dbReference type="EMBL" id="BMDX01000004">
    <property type="protein sequence ID" value="GGA72216.1"/>
    <property type="molecule type" value="Genomic_DNA"/>
</dbReference>
<accession>A0A8J2XNC7</accession>
<reference evidence="3" key="1">
    <citation type="journal article" date="2019" name="Int. J. Syst. Evol. Microbiol.">
        <title>The Global Catalogue of Microorganisms (GCM) 10K type strain sequencing project: providing services to taxonomists for standard genome sequencing and annotation.</title>
        <authorList>
            <consortium name="The Broad Institute Genomics Platform"/>
            <consortium name="The Broad Institute Genome Sequencing Center for Infectious Disease"/>
            <person name="Wu L."/>
            <person name="Ma J."/>
        </authorList>
    </citation>
    <scope>NUCLEOTIDE SEQUENCE [LARGE SCALE GENOMIC DNA]</scope>
    <source>
        <strain evidence="3">CGMCC 1.10130</strain>
    </source>
</reference>
<dbReference type="Pfam" id="PF03831">
    <property type="entry name" value="YjdM"/>
    <property type="match status" value="1"/>
</dbReference>
<dbReference type="InterPro" id="IPR013988">
    <property type="entry name" value="YjdM_C"/>
</dbReference>
<proteinExistence type="predicted"/>
<dbReference type="InterPro" id="IPR013991">
    <property type="entry name" value="PhnaA_N_proteobac"/>
</dbReference>
<dbReference type="Proteomes" id="UP000619743">
    <property type="component" value="Unassembled WGS sequence"/>
</dbReference>
<dbReference type="PANTHER" id="PTHR30305">
    <property type="entry name" value="PROTEIN YJDM-RELATED"/>
    <property type="match status" value="1"/>
</dbReference>
<sequence length="191" mass="21282">MSIEQILRQRSGDVCELSAASTELSVYFVPPSETESADRAVLIATELVAEIDSDEPLNPNHWRGLNDAMWNQEPAVQVMSWRLLTRLSKQGEGWARDLLDMLYLDEETLQWAESGLVDEEDLVIQRDCNGTKLEAGDNVVLTKDLDVKGTSFTAKRGTAVRGISLTSNPEHIEGRVNGVRIVILAKFVKKQ</sequence>
<dbReference type="SMART" id="SM00782">
    <property type="entry name" value="PhnA_Zn_Ribbon"/>
    <property type="match status" value="1"/>
</dbReference>
<dbReference type="Gene3D" id="2.30.30.40">
    <property type="entry name" value="SH3 Domains"/>
    <property type="match status" value="1"/>
</dbReference>
<evidence type="ECO:0000259" key="1">
    <source>
        <dbReference type="SMART" id="SM00782"/>
    </source>
</evidence>
<organism evidence="2 3">
    <name type="scientific">Neiella marina</name>
    <dbReference type="NCBI Taxonomy" id="508461"/>
    <lineage>
        <taxon>Bacteria</taxon>
        <taxon>Pseudomonadati</taxon>
        <taxon>Pseudomonadota</taxon>
        <taxon>Gammaproteobacteria</taxon>
        <taxon>Alteromonadales</taxon>
        <taxon>Echinimonadaceae</taxon>
        <taxon>Neiella</taxon>
    </lineage>
</organism>
<gene>
    <name evidence="2" type="ORF">GCM10011369_12480</name>
</gene>
<dbReference type="RefSeq" id="WP_087505077.1">
    <property type="nucleotide sequence ID" value="NZ_BMDX01000004.1"/>
</dbReference>
<dbReference type="SUPFAM" id="SSF82057">
    <property type="entry name" value="Prokaryotic SH3-related domain"/>
    <property type="match status" value="1"/>
</dbReference>
<feature type="domain" description="PhnA protein N-terminal proteobacterial" evidence="1">
    <location>
        <begin position="6"/>
        <end position="52"/>
    </location>
</feature>
<dbReference type="AlphaFoldDB" id="A0A8J2XNC7"/>
<evidence type="ECO:0000313" key="2">
    <source>
        <dbReference type="EMBL" id="GGA72216.1"/>
    </source>
</evidence>
<comment type="caution">
    <text evidence="2">The sequence shown here is derived from an EMBL/GenBank/DDBJ whole genome shotgun (WGS) entry which is preliminary data.</text>
</comment>